<name>A0A1F7IH49_9BACT</name>
<proteinExistence type="predicted"/>
<reference evidence="2 3" key="1">
    <citation type="journal article" date="2016" name="Nat. Commun.">
        <title>Thousands of microbial genomes shed light on interconnected biogeochemical processes in an aquifer system.</title>
        <authorList>
            <person name="Anantharaman K."/>
            <person name="Brown C.T."/>
            <person name="Hug L.A."/>
            <person name="Sharon I."/>
            <person name="Castelle C.J."/>
            <person name="Probst A.J."/>
            <person name="Thomas B.C."/>
            <person name="Singh A."/>
            <person name="Wilkins M.J."/>
            <person name="Karaoz U."/>
            <person name="Brodie E.L."/>
            <person name="Williams K.H."/>
            <person name="Hubbard S.S."/>
            <person name="Banfield J.F."/>
        </authorList>
    </citation>
    <scope>NUCLEOTIDE SEQUENCE [LARGE SCALE GENOMIC DNA]</scope>
</reference>
<comment type="caution">
    <text evidence="2">The sequence shown here is derived from an EMBL/GenBank/DDBJ whole genome shotgun (WGS) entry which is preliminary data.</text>
</comment>
<dbReference type="EMBL" id="MGAF01000006">
    <property type="protein sequence ID" value="OGK42645.1"/>
    <property type="molecule type" value="Genomic_DNA"/>
</dbReference>
<feature type="transmembrane region" description="Helical" evidence="1">
    <location>
        <begin position="44"/>
        <end position="67"/>
    </location>
</feature>
<accession>A0A1F7IH49</accession>
<evidence type="ECO:0000313" key="3">
    <source>
        <dbReference type="Proteomes" id="UP000179270"/>
    </source>
</evidence>
<organism evidence="2 3">
    <name type="scientific">Candidatus Roizmanbacteria bacterium RIFCSPLOWO2_01_FULL_35_13</name>
    <dbReference type="NCBI Taxonomy" id="1802055"/>
    <lineage>
        <taxon>Bacteria</taxon>
        <taxon>Candidatus Roizmaniibacteriota</taxon>
    </lineage>
</organism>
<protein>
    <submittedName>
        <fullName evidence="2">Uncharacterized protein</fullName>
    </submittedName>
</protein>
<gene>
    <name evidence="2" type="ORF">A3A74_06445</name>
</gene>
<keyword evidence="1" id="KW-0472">Membrane</keyword>
<keyword evidence="1" id="KW-0812">Transmembrane</keyword>
<keyword evidence="1" id="KW-1133">Transmembrane helix</keyword>
<evidence type="ECO:0000256" key="1">
    <source>
        <dbReference type="SAM" id="Phobius"/>
    </source>
</evidence>
<sequence length="77" mass="8942">MKTLNYRLKQKLDEVYTVEPNNLGFPLLTNSYHNVTKFFKTMPFIFVIPLSFIIAGILYFVFGTLVVKLATLLQYGF</sequence>
<dbReference type="AlphaFoldDB" id="A0A1F7IH49"/>
<evidence type="ECO:0000313" key="2">
    <source>
        <dbReference type="EMBL" id="OGK42645.1"/>
    </source>
</evidence>
<dbReference type="STRING" id="1802055.A3A74_06445"/>
<dbReference type="Proteomes" id="UP000179270">
    <property type="component" value="Unassembled WGS sequence"/>
</dbReference>